<dbReference type="PANTHER" id="PTHR11733:SF167">
    <property type="entry name" value="FI17812P1-RELATED"/>
    <property type="match status" value="1"/>
</dbReference>
<dbReference type="EMBL" id="JXKG01000007">
    <property type="protein sequence ID" value="OJG15481.1"/>
    <property type="molecule type" value="Genomic_DNA"/>
</dbReference>
<comment type="similarity">
    <text evidence="2">Belongs to the peptidase M13 family.</text>
</comment>
<dbReference type="GO" id="GO:0046872">
    <property type="term" value="F:metal ion binding"/>
    <property type="evidence" value="ECO:0007669"/>
    <property type="project" value="UniProtKB-KW"/>
</dbReference>
<comment type="cofactor">
    <cofactor evidence="1">
        <name>Zn(2+)</name>
        <dbReference type="ChEBI" id="CHEBI:29105"/>
    </cofactor>
</comment>
<dbReference type="Pfam" id="PF01431">
    <property type="entry name" value="Peptidase_M13"/>
    <property type="match status" value="1"/>
</dbReference>
<dbReference type="PROSITE" id="PS51885">
    <property type="entry name" value="NEPRILYSIN"/>
    <property type="match status" value="1"/>
</dbReference>
<dbReference type="GO" id="GO:0005886">
    <property type="term" value="C:plasma membrane"/>
    <property type="evidence" value="ECO:0007669"/>
    <property type="project" value="TreeGrafter"/>
</dbReference>
<keyword evidence="7" id="KW-0482">Metalloprotease</keyword>
<feature type="domain" description="Peptidase M13 N-terminal" evidence="9">
    <location>
        <begin position="20"/>
        <end position="398"/>
    </location>
</feature>
<reference evidence="10 11" key="1">
    <citation type="submission" date="2014-12" db="EMBL/GenBank/DDBJ databases">
        <title>Draft genome sequences of 29 type strains of Enterococci.</title>
        <authorList>
            <person name="Zhong Z."/>
            <person name="Sun Z."/>
            <person name="Liu W."/>
            <person name="Zhang W."/>
            <person name="Zhang H."/>
        </authorList>
    </citation>
    <scope>NUCLEOTIDE SEQUENCE [LARGE SCALE GENOMIC DNA]</scope>
    <source>
        <strain evidence="10 11">DSM 21207</strain>
    </source>
</reference>
<feature type="domain" description="Peptidase M13 C-terminal" evidence="8">
    <location>
        <begin position="455"/>
        <end position="645"/>
    </location>
</feature>
<evidence type="ECO:0000256" key="7">
    <source>
        <dbReference type="ARBA" id="ARBA00023049"/>
    </source>
</evidence>
<accession>A0A1L8R6Y3</accession>
<keyword evidence="6" id="KW-0862">Zinc</keyword>
<keyword evidence="3" id="KW-0645">Protease</keyword>
<dbReference type="STRING" id="317010.RU96_GL002294"/>
<dbReference type="CDD" id="cd08662">
    <property type="entry name" value="M13"/>
    <property type="match status" value="1"/>
</dbReference>
<dbReference type="InterPro" id="IPR008753">
    <property type="entry name" value="Peptidase_M13_N"/>
</dbReference>
<dbReference type="Proteomes" id="UP000182835">
    <property type="component" value="Unassembled WGS sequence"/>
</dbReference>
<evidence type="ECO:0000256" key="6">
    <source>
        <dbReference type="ARBA" id="ARBA00022833"/>
    </source>
</evidence>
<dbReference type="AlphaFoldDB" id="A0A1L8R6Y3"/>
<evidence type="ECO:0000256" key="4">
    <source>
        <dbReference type="ARBA" id="ARBA00022723"/>
    </source>
</evidence>
<evidence type="ECO:0000256" key="3">
    <source>
        <dbReference type="ARBA" id="ARBA00022670"/>
    </source>
</evidence>
<evidence type="ECO:0000313" key="11">
    <source>
        <dbReference type="Proteomes" id="UP000182835"/>
    </source>
</evidence>
<evidence type="ECO:0000259" key="8">
    <source>
        <dbReference type="Pfam" id="PF01431"/>
    </source>
</evidence>
<evidence type="ECO:0000313" key="10">
    <source>
        <dbReference type="EMBL" id="OJG15481.1"/>
    </source>
</evidence>
<keyword evidence="4" id="KW-0479">Metal-binding</keyword>
<dbReference type="Pfam" id="PF05649">
    <property type="entry name" value="Peptidase_M13_N"/>
    <property type="match status" value="1"/>
</dbReference>
<evidence type="ECO:0000256" key="5">
    <source>
        <dbReference type="ARBA" id="ARBA00022801"/>
    </source>
</evidence>
<evidence type="ECO:0000259" key="9">
    <source>
        <dbReference type="Pfam" id="PF05649"/>
    </source>
</evidence>
<dbReference type="InterPro" id="IPR018497">
    <property type="entry name" value="Peptidase_M13_C"/>
</dbReference>
<evidence type="ECO:0000256" key="1">
    <source>
        <dbReference type="ARBA" id="ARBA00001947"/>
    </source>
</evidence>
<gene>
    <name evidence="10" type="ORF">RU96_GL002294</name>
</gene>
<proteinExistence type="inferred from homology"/>
<dbReference type="Gene3D" id="3.40.390.10">
    <property type="entry name" value="Collagenase (Catalytic Domain)"/>
    <property type="match status" value="1"/>
</dbReference>
<dbReference type="PRINTS" id="PR00786">
    <property type="entry name" value="NEPRILYSIN"/>
</dbReference>
<dbReference type="InterPro" id="IPR000718">
    <property type="entry name" value="Peptidase_M13"/>
</dbReference>
<comment type="caution">
    <text evidence="10">The sequence shown here is derived from an EMBL/GenBank/DDBJ whole genome shotgun (WGS) entry which is preliminary data.</text>
</comment>
<dbReference type="Gene3D" id="1.10.1380.10">
    <property type="entry name" value="Neutral endopeptidase , domain2"/>
    <property type="match status" value="1"/>
</dbReference>
<sequence length="648" mass="72901">MTVVVIAKQGGYHLMSNLLKNDFYEYVNGDWMKTAVIPEDKPATGGFQDLVDGIDKLLMTEFDDMLAEKSTIPQGKMEDAIAYYELANDYAMRDKLGAEPIQEPLAKIAALKGYDDLNKQLTDWVLDGFALPFALDVDQDMKNTQQNVLFAYPADTILPDKTYYEKDHPQGEALLKVFADMTIRVLEKMGHSTTEAKKITQDALAFDRLIVPNVRSSEENADYSKNYNPRSFTEFCAYAPVLDLKDLVETLINATPETIIVTEPDYFDALNDLLTEENFPLLKNWLYIQTALSYTNLLSEDLRQLGGTYARQLSGAPSAMPQKKAAFYLANGRFSQVVGQFYGTKYFGEKAKEDVKHMVQTMIGIYQDRLEKNDWLSKETRTKAITKLNKLGVQVGYPDKIPAFYEKFTTTSKAEGGTLVANSRKFSRIVREDNFSRYGKTADRNEWEMSAATVNAYYHPFKNIIVFPAAILQAPFYSLEQSTSANYGGIGAVIAHEISHAFDNNGAKFDEYGNMNNWWTEADLAHFEKLAAKMIAEFDGIKFAGGKVNGTLTVSENIADAGGVSCALAAAKKEADVSLDDFFTNWAKIWRTKAREQYQQLLLAVDVHAPAKLRANIQLQNVPEFFETYAITKGDGMYKAPEERVHIW</sequence>
<evidence type="ECO:0000256" key="2">
    <source>
        <dbReference type="ARBA" id="ARBA00007357"/>
    </source>
</evidence>
<organism evidence="10 11">
    <name type="scientific">Enterococcus canintestini</name>
    <dbReference type="NCBI Taxonomy" id="317010"/>
    <lineage>
        <taxon>Bacteria</taxon>
        <taxon>Bacillati</taxon>
        <taxon>Bacillota</taxon>
        <taxon>Bacilli</taxon>
        <taxon>Lactobacillales</taxon>
        <taxon>Enterococcaceae</taxon>
        <taxon>Enterococcus</taxon>
    </lineage>
</organism>
<dbReference type="InterPro" id="IPR042089">
    <property type="entry name" value="Peptidase_M13_dom_2"/>
</dbReference>
<dbReference type="GO" id="GO:0004222">
    <property type="term" value="F:metalloendopeptidase activity"/>
    <property type="evidence" value="ECO:0007669"/>
    <property type="project" value="InterPro"/>
</dbReference>
<dbReference type="InterPro" id="IPR024079">
    <property type="entry name" value="MetalloPept_cat_dom_sf"/>
</dbReference>
<dbReference type="GO" id="GO:0016485">
    <property type="term" value="P:protein processing"/>
    <property type="evidence" value="ECO:0007669"/>
    <property type="project" value="TreeGrafter"/>
</dbReference>
<name>A0A1L8R6Y3_9ENTE</name>
<dbReference type="SUPFAM" id="SSF55486">
    <property type="entry name" value="Metalloproteases ('zincins'), catalytic domain"/>
    <property type="match status" value="1"/>
</dbReference>
<dbReference type="PANTHER" id="PTHR11733">
    <property type="entry name" value="ZINC METALLOPROTEASE FAMILY M13 NEPRILYSIN-RELATED"/>
    <property type="match status" value="1"/>
</dbReference>
<protein>
    <submittedName>
        <fullName evidence="10">Peptidase M13</fullName>
    </submittedName>
</protein>
<keyword evidence="5" id="KW-0378">Hydrolase</keyword>